<accession>A0A2P2QD16</accession>
<organism evidence="1">
    <name type="scientific">Rhizophora mucronata</name>
    <name type="common">Asiatic mangrove</name>
    <dbReference type="NCBI Taxonomy" id="61149"/>
    <lineage>
        <taxon>Eukaryota</taxon>
        <taxon>Viridiplantae</taxon>
        <taxon>Streptophyta</taxon>
        <taxon>Embryophyta</taxon>
        <taxon>Tracheophyta</taxon>
        <taxon>Spermatophyta</taxon>
        <taxon>Magnoliopsida</taxon>
        <taxon>eudicotyledons</taxon>
        <taxon>Gunneridae</taxon>
        <taxon>Pentapetalae</taxon>
        <taxon>rosids</taxon>
        <taxon>fabids</taxon>
        <taxon>Malpighiales</taxon>
        <taxon>Rhizophoraceae</taxon>
        <taxon>Rhizophora</taxon>
    </lineage>
</organism>
<proteinExistence type="predicted"/>
<protein>
    <submittedName>
        <fullName evidence="1">Uncharacterized protein</fullName>
    </submittedName>
</protein>
<evidence type="ECO:0000313" key="1">
    <source>
        <dbReference type="EMBL" id="MBX64823.1"/>
    </source>
</evidence>
<name>A0A2P2QD16_RHIMU</name>
<dbReference type="EMBL" id="GGEC01084339">
    <property type="protein sequence ID" value="MBX64823.1"/>
    <property type="molecule type" value="Transcribed_RNA"/>
</dbReference>
<reference evidence="1" key="1">
    <citation type="submission" date="2018-02" db="EMBL/GenBank/DDBJ databases">
        <title>Rhizophora mucronata_Transcriptome.</title>
        <authorList>
            <person name="Meera S.P."/>
            <person name="Sreeshan A."/>
            <person name="Augustine A."/>
        </authorList>
    </citation>
    <scope>NUCLEOTIDE SEQUENCE</scope>
    <source>
        <tissue evidence="1">Leaf</tissue>
    </source>
</reference>
<sequence length="36" mass="4152">MTTITQQQITKTNKTNCCAQNSSDCLERNMIIMSHY</sequence>
<dbReference type="AlphaFoldDB" id="A0A2P2QD16"/>